<dbReference type="Gene3D" id="3.40.50.1000">
    <property type="entry name" value="HAD superfamily/HAD-like"/>
    <property type="match status" value="1"/>
</dbReference>
<dbReference type="PANTHER" id="PTHR12210">
    <property type="entry name" value="DULLARD PROTEIN PHOSPHATASE"/>
    <property type="match status" value="1"/>
</dbReference>
<organism evidence="4 5">
    <name type="scientific">Blepharisma stoltei</name>
    <dbReference type="NCBI Taxonomy" id="1481888"/>
    <lineage>
        <taxon>Eukaryota</taxon>
        <taxon>Sar</taxon>
        <taxon>Alveolata</taxon>
        <taxon>Ciliophora</taxon>
        <taxon>Postciliodesmatophora</taxon>
        <taxon>Heterotrichea</taxon>
        <taxon>Heterotrichida</taxon>
        <taxon>Blepharismidae</taxon>
        <taxon>Blepharisma</taxon>
    </lineage>
</organism>
<keyword evidence="1" id="KW-0809">Transit peptide</keyword>
<keyword evidence="1" id="KW-0813">Transport</keyword>
<dbReference type="InterPro" id="IPR050365">
    <property type="entry name" value="TIM50"/>
</dbReference>
<dbReference type="GO" id="GO:0015031">
    <property type="term" value="P:protein transport"/>
    <property type="evidence" value="ECO:0007669"/>
    <property type="project" value="UniProtKB-KW"/>
</dbReference>
<comment type="similarity">
    <text evidence="1">Belongs to the TIM50 family.</text>
</comment>
<dbReference type="Proteomes" id="UP001162131">
    <property type="component" value="Unassembled WGS sequence"/>
</dbReference>
<dbReference type="Pfam" id="PF03031">
    <property type="entry name" value="NIF"/>
    <property type="match status" value="1"/>
</dbReference>
<dbReference type="AlphaFoldDB" id="A0AAU9JH58"/>
<feature type="region of interest" description="Disordered" evidence="2">
    <location>
        <begin position="1"/>
        <end position="37"/>
    </location>
</feature>
<evidence type="ECO:0000259" key="3">
    <source>
        <dbReference type="PROSITE" id="PS50969"/>
    </source>
</evidence>
<comment type="subcellular location">
    <subcellularLocation>
        <location evidence="1">Mitochondrion inner membrane</location>
        <topology evidence="1">Single-pass membrane protein</topology>
    </subcellularLocation>
</comment>
<feature type="domain" description="FCP1 homology" evidence="3">
    <location>
        <begin position="281"/>
        <end position="423"/>
    </location>
</feature>
<dbReference type="InterPro" id="IPR023214">
    <property type="entry name" value="HAD_sf"/>
</dbReference>
<dbReference type="EMBL" id="CAJZBQ010000024">
    <property type="protein sequence ID" value="CAG9320127.1"/>
    <property type="molecule type" value="Genomic_DNA"/>
</dbReference>
<reference evidence="4" key="1">
    <citation type="submission" date="2021-09" db="EMBL/GenBank/DDBJ databases">
        <authorList>
            <consortium name="AG Swart"/>
            <person name="Singh M."/>
            <person name="Singh A."/>
            <person name="Seah K."/>
            <person name="Emmerich C."/>
        </authorList>
    </citation>
    <scope>NUCLEOTIDE SEQUENCE</scope>
    <source>
        <strain evidence="4">ATCC30299</strain>
    </source>
</reference>
<protein>
    <recommendedName>
        <fullName evidence="1">Mitochondrial import inner membrane translocase subunit TIM50</fullName>
    </recommendedName>
</protein>
<evidence type="ECO:0000256" key="1">
    <source>
        <dbReference type="RuleBase" id="RU365079"/>
    </source>
</evidence>
<dbReference type="FunFam" id="3.40.50.1000:FF:000184">
    <property type="entry name" value="Uncharacterized protein"/>
    <property type="match status" value="1"/>
</dbReference>
<dbReference type="CDD" id="cd07521">
    <property type="entry name" value="HAD_FCP1-like"/>
    <property type="match status" value="1"/>
</dbReference>
<evidence type="ECO:0000256" key="2">
    <source>
        <dbReference type="SAM" id="MobiDB-lite"/>
    </source>
</evidence>
<dbReference type="GO" id="GO:0005744">
    <property type="term" value="C:TIM23 mitochondrial import inner membrane translocase complex"/>
    <property type="evidence" value="ECO:0007669"/>
    <property type="project" value="UniProtKB-UniRule"/>
</dbReference>
<keyword evidence="1" id="KW-0496">Mitochondrion</keyword>
<dbReference type="SUPFAM" id="SSF56784">
    <property type="entry name" value="HAD-like"/>
    <property type="match status" value="1"/>
</dbReference>
<keyword evidence="1" id="KW-0653">Protein transport</keyword>
<comment type="function">
    <text evidence="1">Essential component of the TIM23 complex, a complex that mediates the translocation of transit peptide-containing proteins across the mitochondrial inner membrane.</text>
</comment>
<dbReference type="InterPro" id="IPR036412">
    <property type="entry name" value="HAD-like_sf"/>
</dbReference>
<gene>
    <name evidence="4" type="ORF">BSTOLATCC_MIC25362</name>
</gene>
<evidence type="ECO:0000313" key="5">
    <source>
        <dbReference type="Proteomes" id="UP001162131"/>
    </source>
</evidence>
<dbReference type="SMART" id="SM00577">
    <property type="entry name" value="CPDc"/>
    <property type="match status" value="1"/>
</dbReference>
<sequence>MSKNVKSALVSSKAPKPTTFSNERSSHHSVNPDLASTSPTTSKFYINLQDLVNLEEILSGLIIVFQQDKSASYEIERWWKITDENSIVRIDNLFQKEEVKECLREAIILEAVGVSLSGFLDYSALGNVETKLAINDLLELIHENFLVIIDIVLHRLPNHCSTNSWAVTLQAITFTKRKNKCSKYENINVLLSQNELIKGKIQDVAKEHTNPGAMTSRTARFLLYTTIQIVKDIESFEVLGARELLRTVINEYYEPPALNTTESIDSDIEIPLAEAPYLPETEEDIYTLVLDLDETLIHYYEDGDEGGFLIRPGCQEFLEEVSKLYEVIVFTAGLQEYADWVLDQIDPHRFISYRLYRQHGLPTGNFYTKDLSRLGRNIERVIIVDNMAENFRMQPDNGILIRTFIDDMTDNALLELLPLLKEIALKKGRDVRKALKSFRDQMMRAIARGDSSPHLNLHLEDDF</sequence>
<proteinExistence type="inferred from homology"/>
<keyword evidence="1" id="KW-0811">Translocation</keyword>
<comment type="caution">
    <text evidence="4">The sequence shown here is derived from an EMBL/GenBank/DDBJ whole genome shotgun (WGS) entry which is preliminary data.</text>
</comment>
<dbReference type="InterPro" id="IPR004274">
    <property type="entry name" value="FCP1_dom"/>
</dbReference>
<dbReference type="PROSITE" id="PS50969">
    <property type="entry name" value="FCP1"/>
    <property type="match status" value="1"/>
</dbReference>
<keyword evidence="5" id="KW-1185">Reference proteome</keyword>
<comment type="subunit">
    <text evidence="1">Component of the TIM23 complex.</text>
</comment>
<evidence type="ECO:0000313" key="4">
    <source>
        <dbReference type="EMBL" id="CAG9320127.1"/>
    </source>
</evidence>
<name>A0AAU9JH58_9CILI</name>
<accession>A0AAU9JH58</accession>